<dbReference type="Proteomes" id="UP000283474">
    <property type="component" value="Chromosome"/>
</dbReference>
<evidence type="ECO:0000313" key="2">
    <source>
        <dbReference type="EMBL" id="QAA93678.1"/>
    </source>
</evidence>
<name>A0A410GBL6_9BURK</name>
<dbReference type="OrthoDB" id="8683086at2"/>
<reference evidence="2 3" key="1">
    <citation type="submission" date="2017-08" db="EMBL/GenBank/DDBJ databases">
        <authorList>
            <person name="Park S.-J."/>
            <person name="Kim H."/>
        </authorList>
    </citation>
    <scope>NUCLEOTIDE SEQUENCE [LARGE SCALE GENOMIC DNA]</scope>
    <source>
        <strain evidence="3">ye3</strain>
    </source>
</reference>
<dbReference type="AlphaFoldDB" id="A0A410GBL6"/>
<feature type="signal peptide" evidence="1">
    <location>
        <begin position="1"/>
        <end position="22"/>
    </location>
</feature>
<evidence type="ECO:0000256" key="1">
    <source>
        <dbReference type="SAM" id="SignalP"/>
    </source>
</evidence>
<feature type="chain" id="PRO_5019535712" evidence="1">
    <location>
        <begin position="23"/>
        <end position="165"/>
    </location>
</feature>
<evidence type="ECO:0000313" key="3">
    <source>
        <dbReference type="Proteomes" id="UP000283474"/>
    </source>
</evidence>
<proteinExistence type="predicted"/>
<organism evidence="2 3">
    <name type="scientific">Pollutimonas thiosulfatoxidans</name>
    <dbReference type="NCBI Taxonomy" id="2028345"/>
    <lineage>
        <taxon>Bacteria</taxon>
        <taxon>Pseudomonadati</taxon>
        <taxon>Pseudomonadota</taxon>
        <taxon>Betaproteobacteria</taxon>
        <taxon>Burkholderiales</taxon>
        <taxon>Alcaligenaceae</taxon>
        <taxon>Pollutimonas</taxon>
    </lineage>
</organism>
<dbReference type="EMBL" id="CP022987">
    <property type="protein sequence ID" value="QAA93678.1"/>
    <property type="molecule type" value="Genomic_DNA"/>
</dbReference>
<keyword evidence="1" id="KW-0732">Signal</keyword>
<accession>A0A410GBL6</accession>
<dbReference type="RefSeq" id="WP_128354722.1">
    <property type="nucleotide sequence ID" value="NZ_CP022987.1"/>
</dbReference>
<protein>
    <submittedName>
        <fullName evidence="2">Uncharacterized protein</fullName>
    </submittedName>
</protein>
<sequence>MPVTPFQFLAALTLAAVNMVAAANSPPTWPVSPSRLAFDTPYGKLQVATSEYVYESRLQIDGADITPEVRGILNITYAFSLPKAQVALVSVSTGNNICPVAYRWVTLKQSGYTVSSEFGSCSEQIQVSAKGRVFTMRTPNSQKPDKIDIYTYDGKTIKRRIAAQP</sequence>
<keyword evidence="3" id="KW-1185">Reference proteome</keyword>
<dbReference type="KEGG" id="pus:CKA81_07380"/>
<gene>
    <name evidence="2" type="ORF">CKA81_07380</name>
</gene>